<organism evidence="2 3">
    <name type="scientific">Batillaria attramentaria</name>
    <dbReference type="NCBI Taxonomy" id="370345"/>
    <lineage>
        <taxon>Eukaryota</taxon>
        <taxon>Metazoa</taxon>
        <taxon>Spiralia</taxon>
        <taxon>Lophotrochozoa</taxon>
        <taxon>Mollusca</taxon>
        <taxon>Gastropoda</taxon>
        <taxon>Caenogastropoda</taxon>
        <taxon>Sorbeoconcha</taxon>
        <taxon>Cerithioidea</taxon>
        <taxon>Batillariidae</taxon>
        <taxon>Batillaria</taxon>
    </lineage>
</organism>
<comment type="caution">
    <text evidence="2">The sequence shown here is derived from an EMBL/GenBank/DDBJ whole genome shotgun (WGS) entry which is preliminary data.</text>
</comment>
<protein>
    <submittedName>
        <fullName evidence="2">Uncharacterized protein</fullName>
    </submittedName>
</protein>
<name>A0ABD0KQD0_9CAEN</name>
<gene>
    <name evidence="2" type="ORF">BaRGS_00019877</name>
</gene>
<dbReference type="Proteomes" id="UP001519460">
    <property type="component" value="Unassembled WGS sequence"/>
</dbReference>
<accession>A0ABD0KQD0</accession>
<evidence type="ECO:0000256" key="1">
    <source>
        <dbReference type="SAM" id="MobiDB-lite"/>
    </source>
</evidence>
<evidence type="ECO:0000313" key="3">
    <source>
        <dbReference type="Proteomes" id="UP001519460"/>
    </source>
</evidence>
<keyword evidence="3" id="KW-1185">Reference proteome</keyword>
<dbReference type="AlphaFoldDB" id="A0ABD0KQD0"/>
<evidence type="ECO:0000313" key="2">
    <source>
        <dbReference type="EMBL" id="KAK7488920.1"/>
    </source>
</evidence>
<sequence length="97" mass="10879">MHHWHSPVSVAADGELRSSTRSRKQSRFLNISGKIESAMANGWPAISVSEVEAPQRQRVTSLGGEPDECVTDWSPLFETAQRTKRNRKLEKTGNFNV</sequence>
<reference evidence="2 3" key="1">
    <citation type="journal article" date="2023" name="Sci. Data">
        <title>Genome assembly of the Korean intertidal mud-creeper Batillaria attramentaria.</title>
        <authorList>
            <person name="Patra A.K."/>
            <person name="Ho P.T."/>
            <person name="Jun S."/>
            <person name="Lee S.J."/>
            <person name="Kim Y."/>
            <person name="Won Y.J."/>
        </authorList>
    </citation>
    <scope>NUCLEOTIDE SEQUENCE [LARGE SCALE GENOMIC DNA]</scope>
    <source>
        <strain evidence="2">Wonlab-2016</strain>
    </source>
</reference>
<proteinExistence type="predicted"/>
<feature type="region of interest" description="Disordered" evidence="1">
    <location>
        <begin position="1"/>
        <end position="23"/>
    </location>
</feature>
<dbReference type="EMBL" id="JACVVK020000145">
    <property type="protein sequence ID" value="KAK7488920.1"/>
    <property type="molecule type" value="Genomic_DNA"/>
</dbReference>